<feature type="transmembrane region" description="Helical" evidence="2">
    <location>
        <begin position="143"/>
        <end position="165"/>
    </location>
</feature>
<protein>
    <submittedName>
        <fullName evidence="3">Trp biosynthesis-associated membrane protein</fullName>
    </submittedName>
</protein>
<dbReference type="Pfam" id="PF09534">
    <property type="entry name" value="Trp_oprn_chp"/>
    <property type="match status" value="1"/>
</dbReference>
<feature type="transmembrane region" description="Helical" evidence="2">
    <location>
        <begin position="96"/>
        <end position="117"/>
    </location>
</feature>
<sequence>MAEPATDAEVRPARARRTFGPVVALGLASAGLGAWAGTKPWVDGAGADAVTDGPSAAGAATSWAEVASSPLATALAFVVMACWGVLLVTRGRFRRGVAALSVLAGLGYAATVAWAPFTLPDHLVEQVRRRTGATLDDTSLTGWFWLAAVAALLVVASTVLALRLVRTWPEMGSRYDAPTGARSSGDADAAAGPAGRPTENIDIWKALDEGHDPTA</sequence>
<reference evidence="3" key="1">
    <citation type="submission" date="2022-08" db="EMBL/GenBank/DDBJ databases">
        <title>Genome sequencing of Nocardioides sp. STR2.</title>
        <authorList>
            <person name="So Y."/>
        </authorList>
    </citation>
    <scope>NUCLEOTIDE SEQUENCE</scope>
    <source>
        <strain evidence="3">STR2</strain>
    </source>
</reference>
<gene>
    <name evidence="3" type="ORF">NYO98_07990</name>
</gene>
<comment type="caution">
    <text evidence="3">The sequence shown here is derived from an EMBL/GenBank/DDBJ whole genome shotgun (WGS) entry which is preliminary data.</text>
</comment>
<keyword evidence="2" id="KW-1133">Transmembrane helix</keyword>
<dbReference type="EMBL" id="JAPPUX010000002">
    <property type="protein sequence ID" value="MCY4726217.1"/>
    <property type="molecule type" value="Genomic_DNA"/>
</dbReference>
<feature type="transmembrane region" description="Helical" evidence="2">
    <location>
        <begin position="18"/>
        <end position="36"/>
    </location>
</feature>
<keyword evidence="2" id="KW-0472">Membrane</keyword>
<evidence type="ECO:0000256" key="2">
    <source>
        <dbReference type="SAM" id="Phobius"/>
    </source>
</evidence>
<evidence type="ECO:0000313" key="4">
    <source>
        <dbReference type="Proteomes" id="UP001074726"/>
    </source>
</evidence>
<feature type="region of interest" description="Disordered" evidence="1">
    <location>
        <begin position="176"/>
        <end position="215"/>
    </location>
</feature>
<accession>A0ABT4CB76</accession>
<evidence type="ECO:0000313" key="3">
    <source>
        <dbReference type="EMBL" id="MCY4726217.1"/>
    </source>
</evidence>
<evidence type="ECO:0000256" key="1">
    <source>
        <dbReference type="SAM" id="MobiDB-lite"/>
    </source>
</evidence>
<feature type="compositionally biased region" description="Basic and acidic residues" evidence="1">
    <location>
        <begin position="205"/>
        <end position="215"/>
    </location>
</feature>
<name>A0ABT4CB76_9ACTN</name>
<proteinExistence type="predicted"/>
<dbReference type="InterPro" id="IPR019051">
    <property type="entry name" value="Trp_biosyn_TM_oprn/chp"/>
</dbReference>
<organism evidence="3 4">
    <name type="scientific">Nocardioides pini</name>
    <dbReference type="NCBI Taxonomy" id="2975053"/>
    <lineage>
        <taxon>Bacteria</taxon>
        <taxon>Bacillati</taxon>
        <taxon>Actinomycetota</taxon>
        <taxon>Actinomycetes</taxon>
        <taxon>Propionibacteriales</taxon>
        <taxon>Nocardioidaceae</taxon>
        <taxon>Nocardioides</taxon>
    </lineage>
</organism>
<dbReference type="Proteomes" id="UP001074726">
    <property type="component" value="Unassembled WGS sequence"/>
</dbReference>
<feature type="transmembrane region" description="Helical" evidence="2">
    <location>
        <begin position="71"/>
        <end position="89"/>
    </location>
</feature>
<dbReference type="RefSeq" id="WP_268111053.1">
    <property type="nucleotide sequence ID" value="NZ_JAPPUX010000002.1"/>
</dbReference>
<keyword evidence="4" id="KW-1185">Reference proteome</keyword>
<feature type="compositionally biased region" description="Low complexity" evidence="1">
    <location>
        <begin position="180"/>
        <end position="197"/>
    </location>
</feature>
<keyword evidence="2" id="KW-0812">Transmembrane</keyword>